<dbReference type="SUPFAM" id="SSF49785">
    <property type="entry name" value="Galactose-binding domain-like"/>
    <property type="match status" value="1"/>
</dbReference>
<organism evidence="3 4">
    <name type="scientific">Flavobacterium nackdongense</name>
    <dbReference type="NCBI Taxonomy" id="2547394"/>
    <lineage>
        <taxon>Bacteria</taxon>
        <taxon>Pseudomonadati</taxon>
        <taxon>Bacteroidota</taxon>
        <taxon>Flavobacteriia</taxon>
        <taxon>Flavobacteriales</taxon>
        <taxon>Flavobacteriaceae</taxon>
        <taxon>Flavobacterium</taxon>
    </lineage>
</organism>
<dbReference type="InterPro" id="IPR008979">
    <property type="entry name" value="Galactose-bd-like_sf"/>
</dbReference>
<dbReference type="PANTHER" id="PTHR23019">
    <property type="entry name" value="NUCLEAR PORE MEMBRANE GLYCOPROTEIN GP210-RELATED"/>
    <property type="match status" value="1"/>
</dbReference>
<dbReference type="InterPro" id="IPR045197">
    <property type="entry name" value="NUP210-like"/>
</dbReference>
<keyword evidence="1" id="KW-0732">Signal</keyword>
<dbReference type="InterPro" id="IPR008964">
    <property type="entry name" value="Invasin/intimin_cell_adhesion"/>
</dbReference>
<reference evidence="4" key="1">
    <citation type="submission" date="2019-03" db="EMBL/GenBank/DDBJ databases">
        <title>Flavobacterium sp.</title>
        <authorList>
            <person name="Kim H."/>
        </authorList>
    </citation>
    <scope>NUCLEOTIDE SEQUENCE [LARGE SCALE GENOMIC DNA]</scope>
    <source>
        <strain evidence="4">GS13</strain>
    </source>
</reference>
<dbReference type="PANTHER" id="PTHR23019:SF0">
    <property type="entry name" value="NUCLEAR PORE MEMBRANE GLYCOPROTEIN 210"/>
    <property type="match status" value="1"/>
</dbReference>
<protein>
    <submittedName>
        <fullName evidence="3">Carbohydrate-binding protein</fullName>
    </submittedName>
</protein>
<dbReference type="InterPro" id="IPR005084">
    <property type="entry name" value="CBM6"/>
</dbReference>
<dbReference type="Pfam" id="PF03422">
    <property type="entry name" value="CBM_6"/>
    <property type="match status" value="1"/>
</dbReference>
<dbReference type="InterPro" id="IPR003343">
    <property type="entry name" value="Big_2"/>
</dbReference>
<dbReference type="InterPro" id="IPR026444">
    <property type="entry name" value="Secre_tail"/>
</dbReference>
<dbReference type="SMART" id="SM00606">
    <property type="entry name" value="CBD_IV"/>
    <property type="match status" value="1"/>
</dbReference>
<dbReference type="OrthoDB" id="197688at2"/>
<gene>
    <name evidence="3" type="ORF">E1750_03200</name>
</gene>
<name>A0A4P6Y7Z7_9FLAO</name>
<dbReference type="GO" id="GO:0030246">
    <property type="term" value="F:carbohydrate binding"/>
    <property type="evidence" value="ECO:0007669"/>
    <property type="project" value="InterPro"/>
</dbReference>
<feature type="domain" description="CBM6" evidence="2">
    <location>
        <begin position="740"/>
        <end position="862"/>
    </location>
</feature>
<dbReference type="Proteomes" id="UP000291124">
    <property type="component" value="Chromosome"/>
</dbReference>
<dbReference type="AlphaFoldDB" id="A0A4P6Y7Z7"/>
<keyword evidence="4" id="KW-1185">Reference proteome</keyword>
<evidence type="ECO:0000313" key="4">
    <source>
        <dbReference type="Proteomes" id="UP000291124"/>
    </source>
</evidence>
<dbReference type="SUPFAM" id="SSF56300">
    <property type="entry name" value="Metallo-dependent phosphatases"/>
    <property type="match status" value="1"/>
</dbReference>
<dbReference type="SMART" id="SM00635">
    <property type="entry name" value="BID_2"/>
    <property type="match status" value="3"/>
</dbReference>
<dbReference type="NCBIfam" id="TIGR04183">
    <property type="entry name" value="Por_Secre_tail"/>
    <property type="match status" value="1"/>
</dbReference>
<dbReference type="EMBL" id="CP037933">
    <property type="protein sequence ID" value="QBN17848.1"/>
    <property type="molecule type" value="Genomic_DNA"/>
</dbReference>
<sequence>MGFFFLLILKLKKMKKIYASTLLLLCFLTSSWSQNIVYPWRATTAIVKTGQTFEVWFNAASGQTVNSIELKSPYITLNTSINTVTGNWTYDALSGNKYNQKITVTVPTTAPADRYDLVLLTSSGNITSFGGVKVLKEFKSDYYIMHWSDGHLYQNGYDTNLLMKRKDKMIDIANIIDAEIIIETGDNMYNVRNNPSREVDYFIGNTTQGTKGMAKATAATFMTPGDHEGLNGNDYAQGTVQENSDFFNDYYGLQFHYFKYGNARFMNLNNAWGLSATNNGVHQYEVDESKAWLDGAGSGGNFLVTSGHCYDRIHKFINDYKPLDLVLAGDKHHSGPENPWAIATGSPNIAYIVNSIRDHFQFNIFKVNNSAGTFTKPAGPTAMINVLNSGDEDVPSTWVTNLNLSFSSSNTGTVTSNTATIDNKFDFPITGAKVRFVVPKGNEYTVTNGTITQEFDGTTYHIVDVATDLSANATKAISISKITTIPVTSVSLTPATATIIDGNTQQLSATIAPTNASNKTVSWSSSNTAVATVTTSGLVTAIAAGTATITVTTQDGSKTDTSVITVTVPVTSVSVSPATATIIDGNTQQLTATIAPTNASNKTVSWSSSNTAVATVNASGLVTAVAAGTATITVTTQDGSKPDTSVITVTVPVTSVSVSPATATIIDGNTQQLTATIAPTNASNKTVSWSSSNTAVATVNASGLVTAIAAGTATITVTTQDGSKTDTSVITVTAVIAGPQVLQAENAAYSGAVVATNQTGYNGSGFIDFTNNTGDYLQWTVNVPTAGSYDLSIRYSLLTAGRPLELKVNGTVKVASLDFPATGSWSTWSVLTSTQTLIAGSNTIRLTTIGSNGGNIDELTVAPVAKYLDTCDAITNWGSASSNAISYFTTDKKQGSGCIQMIGSTTEEFKKVFSTPFNSGTTIANGALSFWYYVSDVSKIGTVRVELGSGGAADVNELSWALSGLANGWNQIILNTADASIAGTPNMSALNWFRIYDTKTASITTRIDAIQVMDASIPPSTQRKANTLGTVANERTNAATKSITVYPNPYKDGTLSLDILGFEASKAVQLKITNLLGQVIHQEILTDTAHKELNLSGRLNEAVYFISLEDGDNKIVKKLMVK</sequence>
<accession>A0A4P6Y7Z7</accession>
<dbReference type="Gene3D" id="2.60.120.260">
    <property type="entry name" value="Galactose-binding domain-like"/>
    <property type="match status" value="1"/>
</dbReference>
<dbReference type="Pfam" id="PF18962">
    <property type="entry name" value="Por_Secre_tail"/>
    <property type="match status" value="1"/>
</dbReference>
<dbReference type="InterPro" id="IPR029052">
    <property type="entry name" value="Metallo-depent_PP-like"/>
</dbReference>
<evidence type="ECO:0000259" key="2">
    <source>
        <dbReference type="PROSITE" id="PS51175"/>
    </source>
</evidence>
<dbReference type="CDD" id="cd04082">
    <property type="entry name" value="CBM35_pectate_lyase-like"/>
    <property type="match status" value="1"/>
</dbReference>
<dbReference type="SUPFAM" id="SSF49373">
    <property type="entry name" value="Invasin/intimin cell-adhesion fragments"/>
    <property type="match status" value="3"/>
</dbReference>
<dbReference type="Pfam" id="PF02368">
    <property type="entry name" value="Big_2"/>
    <property type="match status" value="3"/>
</dbReference>
<dbReference type="PROSITE" id="PS51175">
    <property type="entry name" value="CBM6"/>
    <property type="match status" value="1"/>
</dbReference>
<dbReference type="Gene3D" id="3.60.21.10">
    <property type="match status" value="1"/>
</dbReference>
<evidence type="ECO:0000256" key="1">
    <source>
        <dbReference type="ARBA" id="ARBA00022729"/>
    </source>
</evidence>
<proteinExistence type="predicted"/>
<evidence type="ECO:0000313" key="3">
    <source>
        <dbReference type="EMBL" id="QBN17848.1"/>
    </source>
</evidence>
<dbReference type="KEGG" id="fnk:E1750_03200"/>
<dbReference type="InterPro" id="IPR006584">
    <property type="entry name" value="Cellulose-bd_IV"/>
</dbReference>
<dbReference type="Gene3D" id="2.60.40.1080">
    <property type="match status" value="3"/>
</dbReference>